<organism evidence="2 3">
    <name type="scientific">Kribbella albertanoniae</name>
    <dbReference type="NCBI Taxonomy" id="1266829"/>
    <lineage>
        <taxon>Bacteria</taxon>
        <taxon>Bacillati</taxon>
        <taxon>Actinomycetota</taxon>
        <taxon>Actinomycetes</taxon>
        <taxon>Propionibacteriales</taxon>
        <taxon>Kribbellaceae</taxon>
        <taxon>Kribbella</taxon>
    </lineage>
</organism>
<protein>
    <submittedName>
        <fullName evidence="2">Acyl carrier protein</fullName>
    </submittedName>
</protein>
<evidence type="ECO:0000259" key="1">
    <source>
        <dbReference type="Pfam" id="PF00550"/>
    </source>
</evidence>
<dbReference type="InterPro" id="IPR009081">
    <property type="entry name" value="PP-bd_ACP"/>
</dbReference>
<evidence type="ECO:0000313" key="3">
    <source>
        <dbReference type="Proteomes" id="UP000295075"/>
    </source>
</evidence>
<dbReference type="Gene3D" id="1.10.1200.10">
    <property type="entry name" value="ACP-like"/>
    <property type="match status" value="1"/>
</dbReference>
<dbReference type="InterPro" id="IPR036736">
    <property type="entry name" value="ACP-like_sf"/>
</dbReference>
<comment type="caution">
    <text evidence="2">The sequence shown here is derived from an EMBL/GenBank/DDBJ whole genome shotgun (WGS) entry which is preliminary data.</text>
</comment>
<proteinExistence type="predicted"/>
<dbReference type="EMBL" id="SMKA01000002">
    <property type="protein sequence ID" value="TDC35449.1"/>
    <property type="molecule type" value="Genomic_DNA"/>
</dbReference>
<dbReference type="Proteomes" id="UP000295075">
    <property type="component" value="Unassembled WGS sequence"/>
</dbReference>
<gene>
    <name evidence="2" type="ORF">E1261_00865</name>
</gene>
<accession>A0A4R4QJB5</accession>
<dbReference type="Pfam" id="PF00550">
    <property type="entry name" value="PP-binding"/>
    <property type="match status" value="1"/>
</dbReference>
<sequence>MSTDTTLDATVVLADISAMLRALLDEYGLDDVEITRATKFHDDLELESIDLVGLSGRLRDHYGDKINFASFIADKELEEIIAVTVGELVDFVIDSLHQTEELQRG</sequence>
<dbReference type="AlphaFoldDB" id="A0A4R4QJB5"/>
<name>A0A4R4QJB5_9ACTN</name>
<dbReference type="OrthoDB" id="3785691at2"/>
<keyword evidence="3" id="KW-1185">Reference proteome</keyword>
<dbReference type="SUPFAM" id="SSF47336">
    <property type="entry name" value="ACP-like"/>
    <property type="match status" value="1"/>
</dbReference>
<dbReference type="RefSeq" id="WP_132400161.1">
    <property type="nucleotide sequence ID" value="NZ_SMKA01000002.1"/>
</dbReference>
<reference evidence="2 3" key="1">
    <citation type="submission" date="2019-03" db="EMBL/GenBank/DDBJ databases">
        <title>Draft genome sequences of novel Actinobacteria.</title>
        <authorList>
            <person name="Sahin N."/>
            <person name="Ay H."/>
            <person name="Saygin H."/>
        </authorList>
    </citation>
    <scope>NUCLEOTIDE SEQUENCE [LARGE SCALE GENOMIC DNA]</scope>
    <source>
        <strain evidence="2 3">JCM 30547</strain>
    </source>
</reference>
<feature type="domain" description="Carrier" evidence="1">
    <location>
        <begin position="20"/>
        <end position="82"/>
    </location>
</feature>
<evidence type="ECO:0000313" key="2">
    <source>
        <dbReference type="EMBL" id="TDC35449.1"/>
    </source>
</evidence>